<dbReference type="OrthoDB" id="5389296at2759"/>
<feature type="compositionally biased region" description="Polar residues" evidence="1">
    <location>
        <begin position="35"/>
        <end position="53"/>
    </location>
</feature>
<sequence>MPEPENTPAPTRRFLPPSTSSSAKTTAPFSVRRNPFQSSRSTQPPSATPSSFAATPRFQRATPTVRDDIQINFDDDDEVDSAISSKDRLIATASGGDILDFDDDETHPTLSPLYSRGARVAEDVEEDDHDPGNELSSPLQHRLRDPGPVTKRRKVSHHGTNVSAAPIAISSSSPEHHDLDETSFQIDADSPTSLSDLDDDGSGPPRRPTAAFNDSSSRIPRFRPIPTSARGLTLHSPVVSRTVFKPPSPDDPVARASTGSGSGPVLPDIFSPSRRRGKRDYLPGGSASLVRSWVLDIATRESHAESLAEETLRVAQVEKDASGRFVLVSDDQGHRWLLPEQQHERPGSGGGGGGSRRSSLDHSWSGVRPGSRILIKGKATRWTLDLESQGLGDVVVAAYWEPATSPG</sequence>
<dbReference type="GeneID" id="34606927"/>
<evidence type="ECO:0000313" key="2">
    <source>
        <dbReference type="EMBL" id="OAG34013.1"/>
    </source>
</evidence>
<proteinExistence type="predicted"/>
<gene>
    <name evidence="2" type="ORF">AYO21_11842</name>
</gene>
<comment type="caution">
    <text evidence="2">The sequence shown here is derived from an EMBL/GenBank/DDBJ whole genome shotgun (WGS) entry which is preliminary data.</text>
</comment>
<dbReference type="Proteomes" id="UP000077002">
    <property type="component" value="Unassembled WGS sequence"/>
</dbReference>
<feature type="compositionally biased region" description="Low complexity" evidence="1">
    <location>
        <begin position="163"/>
        <end position="173"/>
    </location>
</feature>
<feature type="region of interest" description="Disordered" evidence="1">
    <location>
        <begin position="95"/>
        <end position="282"/>
    </location>
</feature>
<name>A0A177EPV0_9EURO</name>
<dbReference type="EMBL" id="LVKK01000189">
    <property type="protein sequence ID" value="OAG34013.1"/>
    <property type="molecule type" value="Genomic_DNA"/>
</dbReference>
<evidence type="ECO:0000313" key="3">
    <source>
        <dbReference type="Proteomes" id="UP000077002"/>
    </source>
</evidence>
<feature type="region of interest" description="Disordered" evidence="1">
    <location>
        <begin position="1"/>
        <end position="73"/>
    </location>
</feature>
<keyword evidence="3" id="KW-1185">Reference proteome</keyword>
<protein>
    <submittedName>
        <fullName evidence="2">Uncharacterized protein</fullName>
    </submittedName>
</protein>
<feature type="region of interest" description="Disordered" evidence="1">
    <location>
        <begin position="338"/>
        <end position="368"/>
    </location>
</feature>
<reference evidence="2 3" key="1">
    <citation type="submission" date="2016-03" db="EMBL/GenBank/DDBJ databases">
        <title>Draft genome sequence of the Fonsecaea monophora CBS 269.37.</title>
        <authorList>
            <person name="Bombassaro A."/>
            <person name="Vinicius W.A."/>
            <person name="De Hoog S."/>
            <person name="Sun J."/>
            <person name="Souza E.M."/>
            <person name="Raittz R.T."/>
            <person name="Costa F."/>
            <person name="Leao A.C."/>
            <person name="Tadra-Sfeir M.Z."/>
            <person name="Baura V."/>
            <person name="Balsanelli E."/>
            <person name="Pedrosa F.O."/>
            <person name="Moreno L.F."/>
            <person name="Steffens M.B."/>
            <person name="Xi L."/>
            <person name="Bocca A.L."/>
            <person name="Felipe M.S."/>
            <person name="Teixeira M."/>
            <person name="Telles Filho F.Q."/>
            <person name="Azevedo C.M."/>
            <person name="Gomes R."/>
            <person name="Vicente V.A."/>
        </authorList>
    </citation>
    <scope>NUCLEOTIDE SEQUENCE [LARGE SCALE GENOMIC DNA]</scope>
    <source>
        <strain evidence="2 3">CBS 269.37</strain>
    </source>
</reference>
<feature type="compositionally biased region" description="Low complexity" evidence="1">
    <location>
        <begin position="16"/>
        <end position="30"/>
    </location>
</feature>
<accession>A0A177EPV0</accession>
<dbReference type="RefSeq" id="XP_022505965.1">
    <property type="nucleotide sequence ID" value="XM_022661723.1"/>
</dbReference>
<evidence type="ECO:0000256" key="1">
    <source>
        <dbReference type="SAM" id="MobiDB-lite"/>
    </source>
</evidence>
<dbReference type="AlphaFoldDB" id="A0A177EPV0"/>
<organism evidence="2 3">
    <name type="scientific">Fonsecaea monophora</name>
    <dbReference type="NCBI Taxonomy" id="254056"/>
    <lineage>
        <taxon>Eukaryota</taxon>
        <taxon>Fungi</taxon>
        <taxon>Dikarya</taxon>
        <taxon>Ascomycota</taxon>
        <taxon>Pezizomycotina</taxon>
        <taxon>Eurotiomycetes</taxon>
        <taxon>Chaetothyriomycetidae</taxon>
        <taxon>Chaetothyriales</taxon>
        <taxon>Herpotrichiellaceae</taxon>
        <taxon>Fonsecaea</taxon>
    </lineage>
</organism>